<dbReference type="GO" id="GO:0098852">
    <property type="term" value="C:lytic vacuole membrane"/>
    <property type="evidence" value="ECO:0007669"/>
    <property type="project" value="UniProtKB-ARBA"/>
</dbReference>
<sequence length="267" mass="29971">MAFNDDLSTLMGWWSIACWIIVYSPQIYENYALQTGEGLSVAFVVVWLLGDICNAAGAVLASLLPTVIVIGFYYTLCDITLLVQIYYYRWRSRVYSSSGSREPDERSALLPDGIVRAQKEPVSTAVHLLRYAGALLFVIATGVIAWFIGSKIKTPEHAPSEDESEARKWAIQILGWSSAVLYLGSRIPQILKNFTTRCEALSPALFFFSILGNTTYTLSICVKSMEQEYLIRNAGWIAGSALTIFLDAIVLAQFVYYWTQDRERALR</sequence>
<dbReference type="InterPro" id="IPR006603">
    <property type="entry name" value="PQ-loop_rpt"/>
</dbReference>
<dbReference type="GO" id="GO:0015174">
    <property type="term" value="F:basic amino acid transmembrane transporter activity"/>
    <property type="evidence" value="ECO:0007669"/>
    <property type="project" value="UniProtKB-ARBA"/>
</dbReference>
<dbReference type="PANTHER" id="PTHR16201">
    <property type="entry name" value="SEVEN TRANSMEMBRANE PROTEIN 1-RELATED"/>
    <property type="match status" value="1"/>
</dbReference>
<evidence type="ECO:0000256" key="6">
    <source>
        <dbReference type="ARBA" id="ARBA00050768"/>
    </source>
</evidence>
<evidence type="ECO:0000256" key="1">
    <source>
        <dbReference type="ARBA" id="ARBA00004141"/>
    </source>
</evidence>
<dbReference type="AlphaFoldDB" id="A0A8H5LTE1"/>
<keyword evidence="9" id="KW-1185">Reference proteome</keyword>
<feature type="transmembrane region" description="Helical" evidence="7">
    <location>
        <begin position="40"/>
        <end position="61"/>
    </location>
</feature>
<protein>
    <recommendedName>
        <fullName evidence="10">PQ-loop-domain-containing protein</fullName>
    </recommendedName>
</protein>
<comment type="similarity">
    <text evidence="5">Belongs to the laat-1 family.</text>
</comment>
<evidence type="ECO:0000256" key="2">
    <source>
        <dbReference type="ARBA" id="ARBA00022692"/>
    </source>
</evidence>
<dbReference type="Gene3D" id="1.20.1280.290">
    <property type="match status" value="2"/>
</dbReference>
<organism evidence="8 9">
    <name type="scientific">Tetrapyrgos nigripes</name>
    <dbReference type="NCBI Taxonomy" id="182062"/>
    <lineage>
        <taxon>Eukaryota</taxon>
        <taxon>Fungi</taxon>
        <taxon>Dikarya</taxon>
        <taxon>Basidiomycota</taxon>
        <taxon>Agaricomycotina</taxon>
        <taxon>Agaricomycetes</taxon>
        <taxon>Agaricomycetidae</taxon>
        <taxon>Agaricales</taxon>
        <taxon>Marasmiineae</taxon>
        <taxon>Marasmiaceae</taxon>
        <taxon>Tetrapyrgos</taxon>
    </lineage>
</organism>
<dbReference type="GO" id="GO:0034486">
    <property type="term" value="P:vacuolar transmembrane transport"/>
    <property type="evidence" value="ECO:0007669"/>
    <property type="project" value="UniProtKB-ARBA"/>
</dbReference>
<accession>A0A8H5LTE1</accession>
<dbReference type="PANTHER" id="PTHR16201:SF44">
    <property type="entry name" value="SEVEN TRANSMEMBRANE PROTEIN 1"/>
    <property type="match status" value="1"/>
</dbReference>
<keyword evidence="4 7" id="KW-0472">Membrane</keyword>
<evidence type="ECO:0000256" key="5">
    <source>
        <dbReference type="ARBA" id="ARBA00038039"/>
    </source>
</evidence>
<dbReference type="FunFam" id="1.20.1280.290:FF:000012">
    <property type="entry name" value="Vacuolar membrane PQ loop repeat protein"/>
    <property type="match status" value="1"/>
</dbReference>
<feature type="transmembrane region" description="Helical" evidence="7">
    <location>
        <begin position="234"/>
        <end position="258"/>
    </location>
</feature>
<keyword evidence="3 7" id="KW-1133">Transmembrane helix</keyword>
<evidence type="ECO:0000313" key="8">
    <source>
        <dbReference type="EMBL" id="KAF5369350.1"/>
    </source>
</evidence>
<dbReference type="SMART" id="SM00679">
    <property type="entry name" value="CTNS"/>
    <property type="match status" value="2"/>
</dbReference>
<dbReference type="EMBL" id="JAACJM010000013">
    <property type="protein sequence ID" value="KAF5369350.1"/>
    <property type="molecule type" value="Genomic_DNA"/>
</dbReference>
<dbReference type="Proteomes" id="UP000559256">
    <property type="component" value="Unassembled WGS sequence"/>
</dbReference>
<keyword evidence="2 7" id="KW-0812">Transmembrane</keyword>
<dbReference type="Pfam" id="PF04193">
    <property type="entry name" value="PQ-loop"/>
    <property type="match status" value="2"/>
</dbReference>
<comment type="caution">
    <text evidence="8">The sequence shown here is derived from an EMBL/GenBank/DDBJ whole genome shotgun (WGS) entry which is preliminary data.</text>
</comment>
<feature type="transmembrane region" description="Helical" evidence="7">
    <location>
        <begin position="12"/>
        <end position="28"/>
    </location>
</feature>
<dbReference type="InterPro" id="IPR051415">
    <property type="entry name" value="LAAT-1"/>
</dbReference>
<feature type="transmembrane region" description="Helical" evidence="7">
    <location>
        <begin position="200"/>
        <end position="222"/>
    </location>
</feature>
<name>A0A8H5LTE1_9AGAR</name>
<evidence type="ECO:0000256" key="3">
    <source>
        <dbReference type="ARBA" id="ARBA00022989"/>
    </source>
</evidence>
<comment type="catalytic activity">
    <reaction evidence="6">
        <text>L-histidine(out) + L-arginine(in) = L-histidine(in) + L-arginine(out)</text>
        <dbReference type="Rhea" id="RHEA:71063"/>
        <dbReference type="ChEBI" id="CHEBI:32682"/>
        <dbReference type="ChEBI" id="CHEBI:57595"/>
    </reaction>
</comment>
<gene>
    <name evidence="8" type="ORF">D9758_002768</name>
</gene>
<dbReference type="OrthoDB" id="8048523at2759"/>
<comment type="subcellular location">
    <subcellularLocation>
        <location evidence="1">Membrane</location>
        <topology evidence="1">Multi-pass membrane protein</topology>
    </subcellularLocation>
</comment>
<feature type="transmembrane region" description="Helical" evidence="7">
    <location>
        <begin position="67"/>
        <end position="88"/>
    </location>
</feature>
<dbReference type="FunFam" id="1.20.1280.290:FF:000009">
    <property type="entry name" value="PQ loop repeat family protein"/>
    <property type="match status" value="1"/>
</dbReference>
<evidence type="ECO:0000313" key="9">
    <source>
        <dbReference type="Proteomes" id="UP000559256"/>
    </source>
</evidence>
<reference evidence="8 9" key="1">
    <citation type="journal article" date="2020" name="ISME J.">
        <title>Uncovering the hidden diversity of litter-decomposition mechanisms in mushroom-forming fungi.</title>
        <authorList>
            <person name="Floudas D."/>
            <person name="Bentzer J."/>
            <person name="Ahren D."/>
            <person name="Johansson T."/>
            <person name="Persson P."/>
            <person name="Tunlid A."/>
        </authorList>
    </citation>
    <scope>NUCLEOTIDE SEQUENCE [LARGE SCALE GENOMIC DNA]</scope>
    <source>
        <strain evidence="8 9">CBS 291.85</strain>
    </source>
</reference>
<proteinExistence type="inferred from homology"/>
<evidence type="ECO:0000256" key="4">
    <source>
        <dbReference type="ARBA" id="ARBA00023136"/>
    </source>
</evidence>
<evidence type="ECO:0000256" key="7">
    <source>
        <dbReference type="SAM" id="Phobius"/>
    </source>
</evidence>
<evidence type="ECO:0008006" key="10">
    <source>
        <dbReference type="Google" id="ProtNLM"/>
    </source>
</evidence>
<feature type="transmembrane region" description="Helical" evidence="7">
    <location>
        <begin position="128"/>
        <end position="149"/>
    </location>
</feature>